<dbReference type="Pfam" id="PF02798">
    <property type="entry name" value="GST_N"/>
    <property type="match status" value="1"/>
</dbReference>
<sequence>MSKPTLYTFGGSVWVHAPLIAITEGGYAPGDIKLETVNLAEGANFNPEFLKVNHNGTVPVLVSADGHKYESTISSVKEILKHAPKPPAHDAHHTHELDKIIKEIHNPAHDPNDLFVLPVDDADREAKAKGVVGGFLAGRQKALDTYAPTAPAEFKSFLEGKQRANGHLLAFFTGNPDQEARTALYTSAQNLWASAGTFIRGEVTHLLKKSSGPYLAGTEPGEADFHLVTWLARIITDAGVPPGSISGVALKAVEARTGGQPIDPVVAGFWDSWTQRESFKVNNVA</sequence>
<evidence type="ECO:0000313" key="3">
    <source>
        <dbReference type="Proteomes" id="UP000827549"/>
    </source>
</evidence>
<dbReference type="InterPro" id="IPR036249">
    <property type="entry name" value="Thioredoxin-like_sf"/>
</dbReference>
<feature type="domain" description="GST N-terminal" evidence="1">
    <location>
        <begin position="5"/>
        <end position="66"/>
    </location>
</feature>
<dbReference type="CDD" id="cd00570">
    <property type="entry name" value="GST_N_family"/>
    <property type="match status" value="1"/>
</dbReference>
<reference evidence="2" key="1">
    <citation type="submission" date="2023-10" db="EMBL/GenBank/DDBJ databases">
        <authorList>
            <person name="Noh H."/>
        </authorList>
    </citation>
    <scope>NUCLEOTIDE SEQUENCE</scope>
    <source>
        <strain evidence="2">DUCC4014</strain>
    </source>
</reference>
<proteinExistence type="predicted"/>
<evidence type="ECO:0000313" key="2">
    <source>
        <dbReference type="EMBL" id="WOO76609.1"/>
    </source>
</evidence>
<dbReference type="Proteomes" id="UP000827549">
    <property type="component" value="Chromosome 1"/>
</dbReference>
<keyword evidence="3" id="KW-1185">Reference proteome</keyword>
<dbReference type="InterPro" id="IPR004045">
    <property type="entry name" value="Glutathione_S-Trfase_N"/>
</dbReference>
<evidence type="ECO:0000259" key="1">
    <source>
        <dbReference type="Pfam" id="PF02798"/>
    </source>
</evidence>
<dbReference type="RefSeq" id="XP_062622641.1">
    <property type="nucleotide sequence ID" value="XM_062766657.1"/>
</dbReference>
<dbReference type="AlphaFoldDB" id="A0AAF0Y1Z1"/>
<dbReference type="Gene3D" id="3.40.30.10">
    <property type="entry name" value="Glutaredoxin"/>
    <property type="match status" value="1"/>
</dbReference>
<protein>
    <recommendedName>
        <fullName evidence="1">GST N-terminal domain-containing protein</fullName>
    </recommendedName>
</protein>
<name>A0AAF0Y1Z1_9TREE</name>
<dbReference type="EMBL" id="CP086714">
    <property type="protein sequence ID" value="WOO76609.1"/>
    <property type="molecule type" value="Genomic_DNA"/>
</dbReference>
<accession>A0AAF0Y1Z1</accession>
<gene>
    <name evidence="2" type="ORF">LOC62_01G000236</name>
</gene>
<organism evidence="2 3">
    <name type="scientific">Vanrija pseudolonga</name>
    <dbReference type="NCBI Taxonomy" id="143232"/>
    <lineage>
        <taxon>Eukaryota</taxon>
        <taxon>Fungi</taxon>
        <taxon>Dikarya</taxon>
        <taxon>Basidiomycota</taxon>
        <taxon>Agaricomycotina</taxon>
        <taxon>Tremellomycetes</taxon>
        <taxon>Trichosporonales</taxon>
        <taxon>Trichosporonaceae</taxon>
        <taxon>Vanrija</taxon>
    </lineage>
</organism>
<dbReference type="GeneID" id="87803495"/>
<dbReference type="SUPFAM" id="SSF52833">
    <property type="entry name" value="Thioredoxin-like"/>
    <property type="match status" value="1"/>
</dbReference>